<dbReference type="EMBL" id="JARBJD010000015">
    <property type="protein sequence ID" value="KAK2961660.1"/>
    <property type="molecule type" value="Genomic_DNA"/>
</dbReference>
<keyword evidence="2" id="KW-1185">Reference proteome</keyword>
<evidence type="ECO:0000313" key="2">
    <source>
        <dbReference type="Proteomes" id="UP001281761"/>
    </source>
</evidence>
<gene>
    <name evidence="1" type="ORF">BLNAU_3458</name>
</gene>
<accession>A0ABQ9YD14</accession>
<evidence type="ECO:0000313" key="1">
    <source>
        <dbReference type="EMBL" id="KAK2961660.1"/>
    </source>
</evidence>
<comment type="caution">
    <text evidence="1">The sequence shown here is derived from an EMBL/GenBank/DDBJ whole genome shotgun (WGS) entry which is preliminary data.</text>
</comment>
<reference evidence="1 2" key="1">
    <citation type="journal article" date="2022" name="bioRxiv">
        <title>Genomics of Preaxostyla Flagellates Illuminates Evolutionary Transitions and the Path Towards Mitochondrial Loss.</title>
        <authorList>
            <person name="Novak L.V.F."/>
            <person name="Treitli S.C."/>
            <person name="Pyrih J."/>
            <person name="Halakuc P."/>
            <person name="Pipaliya S.V."/>
            <person name="Vacek V."/>
            <person name="Brzon O."/>
            <person name="Soukal P."/>
            <person name="Eme L."/>
            <person name="Dacks J.B."/>
            <person name="Karnkowska A."/>
            <person name="Elias M."/>
            <person name="Hampl V."/>
        </authorList>
    </citation>
    <scope>NUCLEOTIDE SEQUENCE [LARGE SCALE GENOMIC DNA]</scope>
    <source>
        <strain evidence="1">NAU3</strain>
        <tissue evidence="1">Gut</tissue>
    </source>
</reference>
<sequence>MITSTDLPLNGPQESTSIVVHLHEPFLKFDPNSDLSFEDKSAIYCSLVALVKEGYPFDNALQDKAARFLKSLGPKWGNDDYTEKLVTDLHYRFVVISPLDCDFSSTVVRETTMRASAEIRCPLVESDLVSKVFATVQPHTLPISENERIIDNLIWIIFYCINLATQPSARNLGFTAAVEKSNHREMIFQKAVFPSSQFVTFLISNRYILNGELLYSFMSLLSTFLRICPFHRPILHFVLASPIVMGLSDSLSFVENSRLLYDVTKAFRLFPREWKMEAPEAVQSAKRMMQSLISEGFEDTLEQMLKHDKHGDYGPVIVNNCRSISYLLGSNVKRPQ</sequence>
<name>A0ABQ9YD14_9EUKA</name>
<proteinExistence type="predicted"/>
<dbReference type="Proteomes" id="UP001281761">
    <property type="component" value="Unassembled WGS sequence"/>
</dbReference>
<organism evidence="1 2">
    <name type="scientific">Blattamonas nauphoetae</name>
    <dbReference type="NCBI Taxonomy" id="2049346"/>
    <lineage>
        <taxon>Eukaryota</taxon>
        <taxon>Metamonada</taxon>
        <taxon>Preaxostyla</taxon>
        <taxon>Oxymonadida</taxon>
        <taxon>Blattamonas</taxon>
    </lineage>
</organism>
<protein>
    <submittedName>
        <fullName evidence="1">Uncharacterized protein</fullName>
    </submittedName>
</protein>